<organism evidence="7 8">
    <name type="scientific">Schizothecium vesticola</name>
    <dbReference type="NCBI Taxonomy" id="314040"/>
    <lineage>
        <taxon>Eukaryota</taxon>
        <taxon>Fungi</taxon>
        <taxon>Dikarya</taxon>
        <taxon>Ascomycota</taxon>
        <taxon>Pezizomycotina</taxon>
        <taxon>Sordariomycetes</taxon>
        <taxon>Sordariomycetidae</taxon>
        <taxon>Sordariales</taxon>
        <taxon>Schizotheciaceae</taxon>
        <taxon>Schizothecium</taxon>
    </lineage>
</organism>
<dbReference type="InterPro" id="IPR020846">
    <property type="entry name" value="MFS_dom"/>
</dbReference>
<dbReference type="InterPro" id="IPR005828">
    <property type="entry name" value="MFS_sugar_transport-like"/>
</dbReference>
<keyword evidence="8" id="KW-1185">Reference proteome</keyword>
<reference evidence="7" key="1">
    <citation type="submission" date="2023-06" db="EMBL/GenBank/DDBJ databases">
        <title>Genome-scale phylogeny and comparative genomics of the fungal order Sordariales.</title>
        <authorList>
            <consortium name="Lawrence Berkeley National Laboratory"/>
            <person name="Hensen N."/>
            <person name="Bonometti L."/>
            <person name="Westerberg I."/>
            <person name="Brannstrom I.O."/>
            <person name="Guillou S."/>
            <person name="Cros-Aarteil S."/>
            <person name="Calhoun S."/>
            <person name="Haridas S."/>
            <person name="Kuo A."/>
            <person name="Mondo S."/>
            <person name="Pangilinan J."/>
            <person name="Riley R."/>
            <person name="LaButti K."/>
            <person name="Andreopoulos B."/>
            <person name="Lipzen A."/>
            <person name="Chen C."/>
            <person name="Yanf M."/>
            <person name="Daum C."/>
            <person name="Ng V."/>
            <person name="Clum A."/>
            <person name="Steindorff A."/>
            <person name="Ohm R."/>
            <person name="Martin F."/>
            <person name="Silar P."/>
            <person name="Natvig D."/>
            <person name="Lalanne C."/>
            <person name="Gautier V."/>
            <person name="Ament-velasquez S.L."/>
            <person name="Kruys A."/>
            <person name="Hutchinson M.I."/>
            <person name="Powell A.J."/>
            <person name="Barry K."/>
            <person name="Miller A.N."/>
            <person name="Grigoriev I.V."/>
            <person name="Debuchy R."/>
            <person name="Gladieux P."/>
            <person name="Thoren M.H."/>
            <person name="Johannesson H."/>
        </authorList>
    </citation>
    <scope>NUCLEOTIDE SEQUENCE</scope>
    <source>
        <strain evidence="7">SMH3187-1</strain>
    </source>
</reference>
<dbReference type="EMBL" id="JAUKUD010000004">
    <property type="protein sequence ID" value="KAK0745623.1"/>
    <property type="molecule type" value="Genomic_DNA"/>
</dbReference>
<keyword evidence="4 5" id="KW-0472">Membrane</keyword>
<protein>
    <recommendedName>
        <fullName evidence="6">Major facilitator superfamily (MFS) profile domain-containing protein</fullName>
    </recommendedName>
</protein>
<comment type="subcellular location">
    <subcellularLocation>
        <location evidence="1">Membrane</location>
        <topology evidence="1">Multi-pass membrane protein</topology>
    </subcellularLocation>
</comment>
<evidence type="ECO:0000256" key="4">
    <source>
        <dbReference type="ARBA" id="ARBA00023136"/>
    </source>
</evidence>
<sequence length="92" mass="9681">MAISVSQTYTEPTHQVLFNLGPNTLTFTLAAEIFPTEIRGTSYGITAAVGKLGAIIARAIIKRAGKSQGGIVIVLAIICVVLAVMALVWIKP</sequence>
<evidence type="ECO:0000259" key="6">
    <source>
        <dbReference type="PROSITE" id="PS50850"/>
    </source>
</evidence>
<dbReference type="AlphaFoldDB" id="A0AA40EU51"/>
<evidence type="ECO:0000313" key="7">
    <source>
        <dbReference type="EMBL" id="KAK0745623.1"/>
    </source>
</evidence>
<dbReference type="InterPro" id="IPR036259">
    <property type="entry name" value="MFS_trans_sf"/>
</dbReference>
<dbReference type="PROSITE" id="PS50850">
    <property type="entry name" value="MFS"/>
    <property type="match status" value="1"/>
</dbReference>
<dbReference type="GO" id="GO:0022857">
    <property type="term" value="F:transmembrane transporter activity"/>
    <property type="evidence" value="ECO:0007669"/>
    <property type="project" value="InterPro"/>
</dbReference>
<dbReference type="SUPFAM" id="SSF103473">
    <property type="entry name" value="MFS general substrate transporter"/>
    <property type="match status" value="1"/>
</dbReference>
<gene>
    <name evidence="7" type="ORF">B0T18DRAFT_428744</name>
</gene>
<name>A0AA40EU51_9PEZI</name>
<feature type="domain" description="Major facilitator superfamily (MFS) profile" evidence="6">
    <location>
        <begin position="1"/>
        <end position="92"/>
    </location>
</feature>
<dbReference type="Gene3D" id="1.20.1250.20">
    <property type="entry name" value="MFS general substrate transporter like domains"/>
    <property type="match status" value="1"/>
</dbReference>
<accession>A0AA40EU51</accession>
<comment type="caution">
    <text evidence="7">The sequence shown here is derived from an EMBL/GenBank/DDBJ whole genome shotgun (WGS) entry which is preliminary data.</text>
</comment>
<keyword evidence="3 5" id="KW-1133">Transmembrane helix</keyword>
<dbReference type="Proteomes" id="UP001172155">
    <property type="component" value="Unassembled WGS sequence"/>
</dbReference>
<evidence type="ECO:0000256" key="1">
    <source>
        <dbReference type="ARBA" id="ARBA00004141"/>
    </source>
</evidence>
<proteinExistence type="predicted"/>
<dbReference type="GO" id="GO:0016020">
    <property type="term" value="C:membrane"/>
    <property type="evidence" value="ECO:0007669"/>
    <property type="project" value="UniProtKB-SubCell"/>
</dbReference>
<evidence type="ECO:0000256" key="2">
    <source>
        <dbReference type="ARBA" id="ARBA00022692"/>
    </source>
</evidence>
<evidence type="ECO:0000313" key="8">
    <source>
        <dbReference type="Proteomes" id="UP001172155"/>
    </source>
</evidence>
<dbReference type="Pfam" id="PF00083">
    <property type="entry name" value="Sugar_tr"/>
    <property type="match status" value="1"/>
</dbReference>
<evidence type="ECO:0000256" key="3">
    <source>
        <dbReference type="ARBA" id="ARBA00022989"/>
    </source>
</evidence>
<feature type="transmembrane region" description="Helical" evidence="5">
    <location>
        <begin position="70"/>
        <end position="90"/>
    </location>
</feature>
<keyword evidence="2 5" id="KW-0812">Transmembrane</keyword>
<evidence type="ECO:0000256" key="5">
    <source>
        <dbReference type="SAM" id="Phobius"/>
    </source>
</evidence>